<organism evidence="2 3">
    <name type="scientific">Aureobasidium namibiae CBS 147.97</name>
    <dbReference type="NCBI Taxonomy" id="1043004"/>
    <lineage>
        <taxon>Eukaryota</taxon>
        <taxon>Fungi</taxon>
        <taxon>Dikarya</taxon>
        <taxon>Ascomycota</taxon>
        <taxon>Pezizomycotina</taxon>
        <taxon>Dothideomycetes</taxon>
        <taxon>Dothideomycetidae</taxon>
        <taxon>Dothideales</taxon>
        <taxon>Saccotheciaceae</taxon>
        <taxon>Aureobasidium</taxon>
    </lineage>
</organism>
<sequence length="370" mass="41635">MPPKKQKGMETWTRNVGLEAELIRLGVARDAVMEMTREQQSAELDRLEGLAPRSIADAYAQTWTDNHQQAAAAAAAFMIANPPPPPPAPVVPPPPPPTVETAPETPHAPPAPLSVRSADNVDHLGNANAGNPVQDDHPMDIDGPELTSIGLHHNSPTDNNPWLLQQSMQPPIAARRADEPWPQPLGPLSVEVQRFINEAPNDHLQRHHLEVVVTIVSTMPLPLQHSFALETPHVQMSHLYHRYTELRQQLEQQLANRTHIDTDPLLHTLPELRNWLQNTSLALQTRWVNSVHPDRMEILRENGLLTWMQDYTVAHLQRLVATAPQHVPDRLLQAEDMARYNAGFGMDYFAWFISPERMAWYEGLRQSGQL</sequence>
<protein>
    <submittedName>
        <fullName evidence="2">Uncharacterized protein</fullName>
    </submittedName>
</protein>
<dbReference type="AlphaFoldDB" id="A0A074W9P1"/>
<evidence type="ECO:0000313" key="2">
    <source>
        <dbReference type="EMBL" id="KEQ68344.1"/>
    </source>
</evidence>
<feature type="compositionally biased region" description="Pro residues" evidence="1">
    <location>
        <begin position="85"/>
        <end position="98"/>
    </location>
</feature>
<dbReference type="HOGENOM" id="CLU_747996_0_0_1"/>
<feature type="region of interest" description="Disordered" evidence="1">
    <location>
        <begin position="85"/>
        <end position="138"/>
    </location>
</feature>
<evidence type="ECO:0000313" key="3">
    <source>
        <dbReference type="Proteomes" id="UP000027730"/>
    </source>
</evidence>
<name>A0A074W9P1_9PEZI</name>
<gene>
    <name evidence="2" type="ORF">M436DRAFT_68209</name>
</gene>
<dbReference type="RefSeq" id="XP_013422526.1">
    <property type="nucleotide sequence ID" value="XM_013567072.1"/>
</dbReference>
<proteinExistence type="predicted"/>
<dbReference type="EMBL" id="KL584731">
    <property type="protein sequence ID" value="KEQ68344.1"/>
    <property type="molecule type" value="Genomic_DNA"/>
</dbReference>
<reference evidence="2 3" key="1">
    <citation type="journal article" date="2014" name="BMC Genomics">
        <title>Genome sequencing of four Aureobasidium pullulans varieties: biotechnological potential, stress tolerance, and description of new species.</title>
        <authorList>
            <person name="Gostin Ar C."/>
            <person name="Ohm R.A."/>
            <person name="Kogej T."/>
            <person name="Sonjak S."/>
            <person name="Turk M."/>
            <person name="Zajc J."/>
            <person name="Zalar P."/>
            <person name="Grube M."/>
            <person name="Sun H."/>
            <person name="Han J."/>
            <person name="Sharma A."/>
            <person name="Chiniquy J."/>
            <person name="Ngan C.Y."/>
            <person name="Lipzen A."/>
            <person name="Barry K."/>
            <person name="Grigoriev I.V."/>
            <person name="Gunde-Cimerman N."/>
        </authorList>
    </citation>
    <scope>NUCLEOTIDE SEQUENCE [LARGE SCALE GENOMIC DNA]</scope>
    <source>
        <strain evidence="2 3">CBS 147.97</strain>
    </source>
</reference>
<evidence type="ECO:0000256" key="1">
    <source>
        <dbReference type="SAM" id="MobiDB-lite"/>
    </source>
</evidence>
<accession>A0A074W9P1</accession>
<keyword evidence="3" id="KW-1185">Reference proteome</keyword>
<dbReference type="Proteomes" id="UP000027730">
    <property type="component" value="Unassembled WGS sequence"/>
</dbReference>
<dbReference type="GeneID" id="25414360"/>
<dbReference type="OrthoDB" id="3869452at2759"/>